<reference evidence="2 3" key="1">
    <citation type="journal article" date="2019" name="Sci. Rep.">
        <title>A high-quality genome of Eragrostis curvula grass provides insights into Poaceae evolution and supports new strategies to enhance forage quality.</title>
        <authorList>
            <person name="Carballo J."/>
            <person name="Santos B.A.C.M."/>
            <person name="Zappacosta D."/>
            <person name="Garbus I."/>
            <person name="Selva J.P."/>
            <person name="Gallo C.A."/>
            <person name="Diaz A."/>
            <person name="Albertini E."/>
            <person name="Caccamo M."/>
            <person name="Echenique V."/>
        </authorList>
    </citation>
    <scope>NUCLEOTIDE SEQUENCE [LARGE SCALE GENOMIC DNA]</scope>
    <source>
        <strain evidence="3">cv. Victoria</strain>
        <tissue evidence="2">Leaf</tissue>
    </source>
</reference>
<dbReference type="Proteomes" id="UP000324897">
    <property type="component" value="Chromosome 3"/>
</dbReference>
<comment type="caution">
    <text evidence="2">The sequence shown here is derived from an EMBL/GenBank/DDBJ whole genome shotgun (WGS) entry which is preliminary data.</text>
</comment>
<protein>
    <submittedName>
        <fullName evidence="2">Uncharacterized protein</fullName>
    </submittedName>
</protein>
<accession>A0A5J9TLC1</accession>
<keyword evidence="1" id="KW-0472">Membrane</keyword>
<evidence type="ECO:0000256" key="1">
    <source>
        <dbReference type="SAM" id="Phobius"/>
    </source>
</evidence>
<proteinExistence type="predicted"/>
<sequence>MRMESLRIQQKYSVKLGMSRKAQVQFNYGGSSTAAPRPYLGCAWGQPSPVSASKLPSEARRGRQSTSVMSMSSLLLLVVWLLFARRA</sequence>
<gene>
    <name evidence="2" type="ORF">EJB05_45879</name>
</gene>
<keyword evidence="1" id="KW-0812">Transmembrane</keyword>
<keyword evidence="1" id="KW-1133">Transmembrane helix</keyword>
<evidence type="ECO:0000313" key="2">
    <source>
        <dbReference type="EMBL" id="TVU12246.1"/>
    </source>
</evidence>
<evidence type="ECO:0000313" key="3">
    <source>
        <dbReference type="Proteomes" id="UP000324897"/>
    </source>
</evidence>
<feature type="transmembrane region" description="Helical" evidence="1">
    <location>
        <begin position="66"/>
        <end position="83"/>
    </location>
</feature>
<organism evidence="2 3">
    <name type="scientific">Eragrostis curvula</name>
    <name type="common">weeping love grass</name>
    <dbReference type="NCBI Taxonomy" id="38414"/>
    <lineage>
        <taxon>Eukaryota</taxon>
        <taxon>Viridiplantae</taxon>
        <taxon>Streptophyta</taxon>
        <taxon>Embryophyta</taxon>
        <taxon>Tracheophyta</taxon>
        <taxon>Spermatophyta</taxon>
        <taxon>Magnoliopsida</taxon>
        <taxon>Liliopsida</taxon>
        <taxon>Poales</taxon>
        <taxon>Poaceae</taxon>
        <taxon>PACMAD clade</taxon>
        <taxon>Chloridoideae</taxon>
        <taxon>Eragrostideae</taxon>
        <taxon>Eragrostidinae</taxon>
        <taxon>Eragrostis</taxon>
    </lineage>
</organism>
<name>A0A5J9TLC1_9POAL</name>
<dbReference type="EMBL" id="RWGY01000039">
    <property type="protein sequence ID" value="TVU12246.1"/>
    <property type="molecule type" value="Genomic_DNA"/>
</dbReference>
<keyword evidence="3" id="KW-1185">Reference proteome</keyword>
<dbReference type="Gramene" id="TVU12246">
    <property type="protein sequence ID" value="TVU12246"/>
    <property type="gene ID" value="EJB05_45879"/>
</dbReference>
<dbReference type="AlphaFoldDB" id="A0A5J9TLC1"/>